<feature type="transmembrane region" description="Helical" evidence="1">
    <location>
        <begin position="145"/>
        <end position="169"/>
    </location>
</feature>
<evidence type="ECO:0000256" key="1">
    <source>
        <dbReference type="SAM" id="Phobius"/>
    </source>
</evidence>
<comment type="caution">
    <text evidence="2">The sequence shown here is derived from an EMBL/GenBank/DDBJ whole genome shotgun (WGS) entry which is preliminary data.</text>
</comment>
<feature type="transmembrane region" description="Helical" evidence="1">
    <location>
        <begin position="218"/>
        <end position="235"/>
    </location>
</feature>
<feature type="transmembrane region" description="Helical" evidence="1">
    <location>
        <begin position="331"/>
        <end position="350"/>
    </location>
</feature>
<feature type="transmembrane region" description="Helical" evidence="1">
    <location>
        <begin position="21"/>
        <end position="43"/>
    </location>
</feature>
<keyword evidence="1" id="KW-0472">Membrane</keyword>
<dbReference type="EMBL" id="BAABHW010000001">
    <property type="protein sequence ID" value="GAA5069201.1"/>
    <property type="molecule type" value="Genomic_DNA"/>
</dbReference>
<feature type="transmembrane region" description="Helical" evidence="1">
    <location>
        <begin position="356"/>
        <end position="374"/>
    </location>
</feature>
<feature type="transmembrane region" description="Helical" evidence="1">
    <location>
        <begin position="90"/>
        <end position="108"/>
    </location>
</feature>
<name>A0ABP9L516_9RHOB</name>
<dbReference type="Proteomes" id="UP001499910">
    <property type="component" value="Unassembled WGS sequence"/>
</dbReference>
<keyword evidence="1" id="KW-0812">Transmembrane</keyword>
<feature type="transmembrane region" description="Helical" evidence="1">
    <location>
        <begin position="63"/>
        <end position="83"/>
    </location>
</feature>
<organism evidence="2 3">
    <name type="scientific">[Roseibacterium] beibuensis</name>
    <dbReference type="NCBI Taxonomy" id="1193142"/>
    <lineage>
        <taxon>Bacteria</taxon>
        <taxon>Pseudomonadati</taxon>
        <taxon>Pseudomonadota</taxon>
        <taxon>Alphaproteobacteria</taxon>
        <taxon>Rhodobacterales</taxon>
        <taxon>Roseobacteraceae</taxon>
        <taxon>Roseicyclus</taxon>
    </lineage>
</organism>
<feature type="transmembrane region" description="Helical" evidence="1">
    <location>
        <begin position="114"/>
        <end position="133"/>
    </location>
</feature>
<accession>A0ABP9L516</accession>
<feature type="transmembrane region" description="Helical" evidence="1">
    <location>
        <begin position="241"/>
        <end position="259"/>
    </location>
</feature>
<feature type="transmembrane region" description="Helical" evidence="1">
    <location>
        <begin position="266"/>
        <end position="286"/>
    </location>
</feature>
<reference evidence="3" key="1">
    <citation type="journal article" date="2019" name="Int. J. Syst. Evol. Microbiol.">
        <title>The Global Catalogue of Microorganisms (GCM) 10K type strain sequencing project: providing services to taxonomists for standard genome sequencing and annotation.</title>
        <authorList>
            <consortium name="The Broad Institute Genomics Platform"/>
            <consortium name="The Broad Institute Genome Sequencing Center for Infectious Disease"/>
            <person name="Wu L."/>
            <person name="Ma J."/>
        </authorList>
    </citation>
    <scope>NUCLEOTIDE SEQUENCE [LARGE SCALE GENOMIC DNA]</scope>
    <source>
        <strain evidence="3">JCM 18015</strain>
    </source>
</reference>
<evidence type="ECO:0000313" key="2">
    <source>
        <dbReference type="EMBL" id="GAA5069201.1"/>
    </source>
</evidence>
<keyword evidence="1" id="KW-1133">Transmembrane helix</keyword>
<sequence>MGSEPKAFDRTWPQRGFLAAAARPMFLLAALWAAGAVALWQWAPSVIARLPDPLSWHIHEMTFGFGGAALAGYLCSAISSWTARAPIQGLPVALLALLWVGARVALLLPALPAWIAALCSVAFFWSVAALLFIEARRAGKGWQPIFIAVAMVGGAISGTWILFMATGAFHPAFPAIAVLGFAAMLIHIGGRMVPAFLDYAAKWEGRTVRAVPALPRRLTLVAVAAAAASLSYGAIDAASFALIAAGLLMLLYIATWPLAPAGRDVLLAILTIACVWVPVGLVLWGLSLLGIGLAPAEAQHALVLGAMGGHFMGLGARVFAHRTAEGLKARAGVGMAYLLILCAVPARMAGLLDLSAALWCLGWLGFALVMAPHLTSPLPRPVFSGSRL</sequence>
<feature type="transmembrane region" description="Helical" evidence="1">
    <location>
        <begin position="298"/>
        <end position="319"/>
    </location>
</feature>
<gene>
    <name evidence="2" type="ORF">GCM10023209_10710</name>
</gene>
<protein>
    <submittedName>
        <fullName evidence="2">NnrS family protein</fullName>
    </submittedName>
</protein>
<proteinExistence type="predicted"/>
<dbReference type="InterPro" id="IPR010266">
    <property type="entry name" value="NnrS"/>
</dbReference>
<keyword evidence="3" id="KW-1185">Reference proteome</keyword>
<dbReference type="Pfam" id="PF05940">
    <property type="entry name" value="NnrS"/>
    <property type="match status" value="1"/>
</dbReference>
<feature type="transmembrane region" description="Helical" evidence="1">
    <location>
        <begin position="175"/>
        <end position="197"/>
    </location>
</feature>
<evidence type="ECO:0000313" key="3">
    <source>
        <dbReference type="Proteomes" id="UP001499910"/>
    </source>
</evidence>